<feature type="domain" description="HD" evidence="1">
    <location>
        <begin position="3"/>
        <end position="116"/>
    </location>
</feature>
<gene>
    <name evidence="2" type="ORF">G9U52_32670</name>
</gene>
<sequence>MTADHCMDVGTEARRVALLFEVNPDAAEIAGWLHDISAVFPSNERIAVSRDLQIEILPEEEVFPMIIHQKISKVMARDIFKITNVEILDAVGCHTTLRAHSTLLDRVLFVADKISWDQLGEPPYIQELNRSLKLSLTHGAFSYINYLWERKDTLKVVHPWLKEAYEEMKQKKSINGKHAHCAGSDDSLG</sequence>
<evidence type="ECO:0000259" key="1">
    <source>
        <dbReference type="Pfam" id="PF01966"/>
    </source>
</evidence>
<evidence type="ECO:0000313" key="2">
    <source>
        <dbReference type="EMBL" id="NHN34543.1"/>
    </source>
</evidence>
<comment type="caution">
    <text evidence="2">The sequence shown here is derived from an EMBL/GenBank/DDBJ whole genome shotgun (WGS) entry which is preliminary data.</text>
</comment>
<dbReference type="Gene3D" id="1.10.3210.10">
    <property type="entry name" value="Hypothetical protein af1432"/>
    <property type="match status" value="1"/>
</dbReference>
<dbReference type="PANTHER" id="PTHR35795">
    <property type="entry name" value="SLR1885 PROTEIN"/>
    <property type="match status" value="1"/>
</dbReference>
<protein>
    <submittedName>
        <fullName evidence="2">HD domain-containing protein</fullName>
    </submittedName>
</protein>
<organism evidence="2 3">
    <name type="scientific">Paenibacillus agricola</name>
    <dbReference type="NCBI Taxonomy" id="2716264"/>
    <lineage>
        <taxon>Bacteria</taxon>
        <taxon>Bacillati</taxon>
        <taxon>Bacillota</taxon>
        <taxon>Bacilli</taxon>
        <taxon>Bacillales</taxon>
        <taxon>Paenibacillaceae</taxon>
        <taxon>Paenibacillus</taxon>
    </lineage>
</organism>
<dbReference type="PANTHER" id="PTHR35795:SF1">
    <property type="entry name" value="BIS(5'-NUCLEOSYL)-TETRAPHOSPHATASE, SYMMETRICAL"/>
    <property type="match status" value="1"/>
</dbReference>
<dbReference type="InterPro" id="IPR006674">
    <property type="entry name" value="HD_domain"/>
</dbReference>
<dbReference type="Pfam" id="PF01966">
    <property type="entry name" value="HD"/>
    <property type="match status" value="1"/>
</dbReference>
<dbReference type="CDD" id="cd00077">
    <property type="entry name" value="HDc"/>
    <property type="match status" value="1"/>
</dbReference>
<proteinExistence type="predicted"/>
<keyword evidence="3" id="KW-1185">Reference proteome</keyword>
<dbReference type="EMBL" id="JAAOIW010000020">
    <property type="protein sequence ID" value="NHN34543.1"/>
    <property type="molecule type" value="Genomic_DNA"/>
</dbReference>
<accession>A0ABX0JIJ5</accession>
<dbReference type="SUPFAM" id="SSF109604">
    <property type="entry name" value="HD-domain/PDEase-like"/>
    <property type="match status" value="1"/>
</dbReference>
<dbReference type="Proteomes" id="UP001165962">
    <property type="component" value="Unassembled WGS sequence"/>
</dbReference>
<reference evidence="2" key="1">
    <citation type="submission" date="2020-03" db="EMBL/GenBank/DDBJ databases">
        <title>Draft sequencing of Paenibacilllus sp. S3N08.</title>
        <authorList>
            <person name="Kim D.-U."/>
        </authorList>
    </citation>
    <scope>NUCLEOTIDE SEQUENCE</scope>
    <source>
        <strain evidence="2">S3N08</strain>
    </source>
</reference>
<name>A0ABX0JIJ5_9BACL</name>
<evidence type="ECO:0000313" key="3">
    <source>
        <dbReference type="Proteomes" id="UP001165962"/>
    </source>
</evidence>
<dbReference type="InterPro" id="IPR003607">
    <property type="entry name" value="HD/PDEase_dom"/>
</dbReference>
<dbReference type="InterPro" id="IPR051094">
    <property type="entry name" value="Diverse_Catalytic_Enzymes"/>
</dbReference>